<gene>
    <name evidence="2" type="ORF">EI42_01308</name>
</gene>
<dbReference type="Pfam" id="PF03992">
    <property type="entry name" value="ABM"/>
    <property type="match status" value="1"/>
</dbReference>
<evidence type="ECO:0000313" key="2">
    <source>
        <dbReference type="EMBL" id="PZW34471.1"/>
    </source>
</evidence>
<dbReference type="Proteomes" id="UP000248806">
    <property type="component" value="Unassembled WGS sequence"/>
</dbReference>
<dbReference type="Gene3D" id="3.30.70.100">
    <property type="match status" value="1"/>
</dbReference>
<organism evidence="2 3">
    <name type="scientific">Thermosporothrix hazakensis</name>
    <dbReference type="NCBI Taxonomy" id="644383"/>
    <lineage>
        <taxon>Bacteria</taxon>
        <taxon>Bacillati</taxon>
        <taxon>Chloroflexota</taxon>
        <taxon>Ktedonobacteria</taxon>
        <taxon>Ktedonobacterales</taxon>
        <taxon>Thermosporotrichaceae</taxon>
        <taxon>Thermosporothrix</taxon>
    </lineage>
</organism>
<evidence type="ECO:0000313" key="3">
    <source>
        <dbReference type="Proteomes" id="UP000248806"/>
    </source>
</evidence>
<dbReference type="SUPFAM" id="SSF54909">
    <property type="entry name" value="Dimeric alpha+beta barrel"/>
    <property type="match status" value="1"/>
</dbReference>
<name>A0A326UB85_THEHA</name>
<dbReference type="AlphaFoldDB" id="A0A326UB85"/>
<keyword evidence="3" id="KW-1185">Reference proteome</keyword>
<proteinExistence type="predicted"/>
<dbReference type="PROSITE" id="PS51725">
    <property type="entry name" value="ABM"/>
    <property type="match status" value="1"/>
</dbReference>
<accession>A0A326UB85</accession>
<keyword evidence="2" id="KW-0560">Oxidoreductase</keyword>
<reference evidence="2 3" key="1">
    <citation type="submission" date="2018-06" db="EMBL/GenBank/DDBJ databases">
        <title>Genomic Encyclopedia of Archaeal and Bacterial Type Strains, Phase II (KMG-II): from individual species to whole genera.</title>
        <authorList>
            <person name="Goeker M."/>
        </authorList>
    </citation>
    <scope>NUCLEOTIDE SEQUENCE [LARGE SCALE GENOMIC DNA]</scope>
    <source>
        <strain evidence="2 3">ATCC BAA-1881</strain>
    </source>
</reference>
<dbReference type="InterPro" id="IPR011008">
    <property type="entry name" value="Dimeric_a/b-barrel"/>
</dbReference>
<dbReference type="OrthoDB" id="384737at2"/>
<dbReference type="InterPro" id="IPR007138">
    <property type="entry name" value="ABM_dom"/>
</dbReference>
<comment type="caution">
    <text evidence="2">The sequence shown here is derived from an EMBL/GenBank/DDBJ whole genome shotgun (WGS) entry which is preliminary data.</text>
</comment>
<protein>
    <submittedName>
        <fullName evidence="2">Heme-degrading monooxygenase HmoA</fullName>
    </submittedName>
</protein>
<dbReference type="GO" id="GO:0004497">
    <property type="term" value="F:monooxygenase activity"/>
    <property type="evidence" value="ECO:0007669"/>
    <property type="project" value="UniProtKB-KW"/>
</dbReference>
<feature type="domain" description="ABM" evidence="1">
    <location>
        <begin position="2"/>
        <end position="89"/>
    </location>
</feature>
<sequence>MYIAVNKIPVPAGHEQAVAEGFKKALPGMKRFSGFLGLELWKSPDGSIQAVSRWTTKEALDEYLNDELFKRHHEGTESKGHGHDLVSYYECEVLA</sequence>
<dbReference type="EMBL" id="QKUF01000002">
    <property type="protein sequence ID" value="PZW34471.1"/>
    <property type="molecule type" value="Genomic_DNA"/>
</dbReference>
<evidence type="ECO:0000259" key="1">
    <source>
        <dbReference type="PROSITE" id="PS51725"/>
    </source>
</evidence>
<keyword evidence="2" id="KW-0503">Monooxygenase</keyword>
<dbReference type="RefSeq" id="WP_111320044.1">
    <property type="nucleotide sequence ID" value="NZ_BIFX01000001.1"/>
</dbReference>